<reference evidence="3 4" key="1">
    <citation type="submission" date="2012-12" db="EMBL/GenBank/DDBJ databases">
        <title>The Genome Sequence of Bacillus cereus HuA3-9.</title>
        <authorList>
            <consortium name="The Broad Institute Genome Sequencing Platform"/>
            <consortium name="The Broad Institute Genome Sequencing Center for Infectious Disease"/>
            <person name="Feldgarden M."/>
            <person name="Van der Auwera G.A."/>
            <person name="Mahillon J."/>
            <person name="Duprez V."/>
            <person name="Timmery S."/>
            <person name="Mattelet C."/>
            <person name="Dierick K."/>
            <person name="Sun M."/>
            <person name="Yu Z."/>
            <person name="Zhu L."/>
            <person name="Hu X."/>
            <person name="Shank E.B."/>
            <person name="Swiecicka I."/>
            <person name="Hansen B.M."/>
            <person name="Andrup L."/>
            <person name="Walker B."/>
            <person name="Young S.K."/>
            <person name="Zeng Q."/>
            <person name="Gargeya S."/>
            <person name="Fitzgerald M."/>
            <person name="Haas B."/>
            <person name="Abouelleil A."/>
            <person name="Alvarado L."/>
            <person name="Arachchi H.M."/>
            <person name="Berlin A.M."/>
            <person name="Chapman S.B."/>
            <person name="Dewar J."/>
            <person name="Goldberg J."/>
            <person name="Griggs A."/>
            <person name="Gujja S."/>
            <person name="Hansen M."/>
            <person name="Howarth C."/>
            <person name="Imamovic A."/>
            <person name="Larimer J."/>
            <person name="McCowan C."/>
            <person name="Murphy C."/>
            <person name="Neiman D."/>
            <person name="Pearson M."/>
            <person name="Priest M."/>
            <person name="Roberts A."/>
            <person name="Saif S."/>
            <person name="Shea T."/>
            <person name="Sisk P."/>
            <person name="Sykes S."/>
            <person name="Wortman J."/>
            <person name="Nusbaum C."/>
            <person name="Birren B."/>
        </authorList>
    </citation>
    <scope>NUCLEOTIDE SEQUENCE [LARGE SCALE GENOMIC DNA]</scope>
    <source>
        <strain evidence="3 4">HuA3-9</strain>
    </source>
</reference>
<evidence type="ECO:0000259" key="2">
    <source>
        <dbReference type="Pfam" id="PF15978"/>
    </source>
</evidence>
<dbReference type="PATRIC" id="fig|1053205.3.peg.3691"/>
<feature type="domain" description="TniQ" evidence="1">
    <location>
        <begin position="3"/>
        <end position="159"/>
    </location>
</feature>
<dbReference type="InterPro" id="IPR032750">
    <property type="entry name" value="TnsD_C"/>
</dbReference>
<feature type="domain" description="Transposon Tn7 transposition protein TnsD C-terminal" evidence="2">
    <location>
        <begin position="196"/>
        <end position="555"/>
    </location>
</feature>
<evidence type="ECO:0000313" key="3">
    <source>
        <dbReference type="EMBL" id="EOO16129.1"/>
    </source>
</evidence>
<comment type="caution">
    <text evidence="3">The sequence shown here is derived from an EMBL/GenBank/DDBJ whole genome shotgun (WGS) entry which is preliminary data.</text>
</comment>
<dbReference type="InterPro" id="IPR009492">
    <property type="entry name" value="TniQ"/>
</dbReference>
<name>R8CWV4_BACCE</name>
<organism evidence="3 4">
    <name type="scientific">Bacillus cereus HuA3-9</name>
    <dbReference type="NCBI Taxonomy" id="1053205"/>
    <lineage>
        <taxon>Bacteria</taxon>
        <taxon>Bacillati</taxon>
        <taxon>Bacillota</taxon>
        <taxon>Bacilli</taxon>
        <taxon>Bacillales</taxon>
        <taxon>Bacillaceae</taxon>
        <taxon>Bacillus</taxon>
        <taxon>Bacillus cereus group</taxon>
    </lineage>
</organism>
<evidence type="ECO:0000313" key="4">
    <source>
        <dbReference type="Proteomes" id="UP000014003"/>
    </source>
</evidence>
<accession>R8CWV4</accession>
<proteinExistence type="predicted"/>
<dbReference type="RefSeq" id="WP_016096250.1">
    <property type="nucleotide sequence ID" value="NZ_KB976146.1"/>
</dbReference>
<dbReference type="Pfam" id="PF06527">
    <property type="entry name" value="TniQ"/>
    <property type="match status" value="1"/>
</dbReference>
<dbReference type="Pfam" id="PF15978">
    <property type="entry name" value="TnsD"/>
    <property type="match status" value="1"/>
</dbReference>
<dbReference type="HOGENOM" id="CLU_033785_1_0_9"/>
<evidence type="ECO:0000259" key="1">
    <source>
        <dbReference type="Pfam" id="PF06527"/>
    </source>
</evidence>
<dbReference type="Proteomes" id="UP000014003">
    <property type="component" value="Unassembled WGS sequence"/>
</dbReference>
<gene>
    <name evidence="3" type="ORF">IGA_03659</name>
</gene>
<dbReference type="EMBL" id="AHDZ01000031">
    <property type="protein sequence ID" value="EOO16129.1"/>
    <property type="molecule type" value="Genomic_DNA"/>
</dbReference>
<sequence length="611" mass="72235">MKYFPKPYENESLYSIVARFHTHMGNETVKESYKNLFGKDNKTVHIEFPTDINNIASNELISSYYNVEYFIKYHTTFPYYGVFLNEAEKCSFMEELASGVGVKHIFKLGLISGDLKLKENLFFCPLCSKEQEGGFGEAYWNRLHQIQGYMVCTKHLVLLEEAPLRNRRSLVSVSTYMKSWTPNILFLEQEDWRVKIANQIEWLFETTVNVTPEFIKRQYNERLKQKGYISYDGHTLKLQKLINDIRSFYSEDALEKIGFKFKVNASQSWISGAVKGKSVHPLRHILLILFLCNTLQEFFEQDYEYRPFGMGPWKCINPVFSHEEAYYITNVEISHSQYTKRAVGLFKCDCGFQYLCNEPMENKEFDKGNFKVKRIHQFGEVWDNTLAKMVKEKQPLNYISQRLDVSTKKIKIEAKRLKLNGYWSNKGLYVKKEVFENQRDYYTEIKEFQKNNPMATRKKISEERSAAYRWLIKNDRVWFEENMPLALPTGYKNRVDWSERDEQLLKDIQQLIIDWDNNIEKPVRITETSIALKLLNKQSLYGIYREKYPKTIQYVSIVVETFEQYYKRCVERAISLYGNSFTSVNQLLKAAQIGYGAYYQIKGFIDENIKS</sequence>
<protein>
    <submittedName>
        <fullName evidence="3">Uncharacterized protein</fullName>
    </submittedName>
</protein>
<dbReference type="AlphaFoldDB" id="R8CWV4"/>